<keyword evidence="6" id="KW-1185">Reference proteome</keyword>
<dbReference type="PANTHER" id="PTHR15751:SF12">
    <property type="entry name" value="TRAFFICKING KINESIN-BINDING PROTEIN MILT"/>
    <property type="match status" value="1"/>
</dbReference>
<feature type="domain" description="HAP1 N-terminal" evidence="4">
    <location>
        <begin position="48"/>
        <end position="99"/>
    </location>
</feature>
<dbReference type="Proteomes" id="UP000823941">
    <property type="component" value="Chromosome 10"/>
</dbReference>
<evidence type="ECO:0000256" key="2">
    <source>
        <dbReference type="ARBA" id="ARBA00023054"/>
    </source>
</evidence>
<organism evidence="5 6">
    <name type="scientific">Plutella xylostella</name>
    <name type="common">Diamondback moth</name>
    <name type="synonym">Plutella maculipennis</name>
    <dbReference type="NCBI Taxonomy" id="51655"/>
    <lineage>
        <taxon>Eukaryota</taxon>
        <taxon>Metazoa</taxon>
        <taxon>Ecdysozoa</taxon>
        <taxon>Arthropoda</taxon>
        <taxon>Hexapoda</taxon>
        <taxon>Insecta</taxon>
        <taxon>Pterygota</taxon>
        <taxon>Neoptera</taxon>
        <taxon>Endopterygota</taxon>
        <taxon>Lepidoptera</taxon>
        <taxon>Glossata</taxon>
        <taxon>Ditrysia</taxon>
        <taxon>Yponomeutoidea</taxon>
        <taxon>Plutellidae</taxon>
        <taxon>Plutella</taxon>
    </lineage>
</organism>
<dbReference type="EMBL" id="JAHIBW010000010">
    <property type="protein sequence ID" value="KAG7307273.1"/>
    <property type="molecule type" value="Genomic_DNA"/>
</dbReference>
<name>A0ABQ7QQG2_PLUXY</name>
<keyword evidence="2" id="KW-0175">Coiled coil</keyword>
<evidence type="ECO:0000259" key="4">
    <source>
        <dbReference type="Pfam" id="PF04849"/>
    </source>
</evidence>
<reference evidence="5 6" key="1">
    <citation type="submission" date="2021-06" db="EMBL/GenBank/DDBJ databases">
        <title>A haploid diamondback moth (Plutella xylostella L.) genome assembly resolves 31 chromosomes and identifies a diamide resistance mutation.</title>
        <authorList>
            <person name="Ward C.M."/>
            <person name="Perry K.D."/>
            <person name="Baker G."/>
            <person name="Powis K."/>
            <person name="Heckel D.G."/>
            <person name="Baxter S.W."/>
        </authorList>
    </citation>
    <scope>NUCLEOTIDE SEQUENCE [LARGE SCALE GENOMIC DNA]</scope>
    <source>
        <strain evidence="5 6">LV</strain>
        <tissue evidence="5">Single pupa</tissue>
    </source>
</reference>
<evidence type="ECO:0000313" key="6">
    <source>
        <dbReference type="Proteomes" id="UP000823941"/>
    </source>
</evidence>
<evidence type="ECO:0000256" key="1">
    <source>
        <dbReference type="ARBA" id="ARBA00004173"/>
    </source>
</evidence>
<gene>
    <name evidence="5" type="ORF">JYU34_007436</name>
</gene>
<proteinExistence type="predicted"/>
<keyword evidence="3" id="KW-0496">Mitochondrion</keyword>
<dbReference type="InterPro" id="IPR051946">
    <property type="entry name" value="Intracell_Traff-Reg"/>
</dbReference>
<dbReference type="Pfam" id="PF04849">
    <property type="entry name" value="HAP1_N"/>
    <property type="match status" value="1"/>
</dbReference>
<sequence>MSGARSKPRPRRRDNLHERKQDLLLAWSDEVCNNDEVPEVEIVSLLQEHIPKYRLRADSITQFGGYENQDWFIPSPALPVSDADLKLTPDQIRETLNYFRAWRGGGGAAPCPAVEQCRSRPEPRGTRRPRAAINTDSKRLNLAAPLHRYSRATRPPADELASMQSPDRYAYERRIGGSVHYYAIVTHFAGYCLPFRCTG</sequence>
<dbReference type="InterPro" id="IPR006933">
    <property type="entry name" value="HAP1_N"/>
</dbReference>
<dbReference type="PANTHER" id="PTHR15751">
    <property type="entry name" value="TRAFFICKING KINESIN-BINDING PROTEIN"/>
    <property type="match status" value="1"/>
</dbReference>
<evidence type="ECO:0000313" key="5">
    <source>
        <dbReference type="EMBL" id="KAG7307273.1"/>
    </source>
</evidence>
<protein>
    <recommendedName>
        <fullName evidence="4">HAP1 N-terminal domain-containing protein</fullName>
    </recommendedName>
</protein>
<evidence type="ECO:0000256" key="3">
    <source>
        <dbReference type="ARBA" id="ARBA00023128"/>
    </source>
</evidence>
<comment type="caution">
    <text evidence="5">The sequence shown here is derived from an EMBL/GenBank/DDBJ whole genome shotgun (WGS) entry which is preliminary data.</text>
</comment>
<accession>A0ABQ7QQG2</accession>
<comment type="subcellular location">
    <subcellularLocation>
        <location evidence="1">Mitochondrion</location>
    </subcellularLocation>
</comment>